<dbReference type="AlphaFoldDB" id="A0AAV7PN08"/>
<keyword evidence="1" id="KW-0812">Transmembrane</keyword>
<dbReference type="EMBL" id="JANPWB010000011">
    <property type="protein sequence ID" value="KAJ1128619.1"/>
    <property type="molecule type" value="Genomic_DNA"/>
</dbReference>
<sequence length="109" mass="12138">MAEAAHEGGIRVQRINSHRGPGNYPYERALFSAFRRFLLHTLTLLAAFFHFSTSGFMTGARARLQAFGLRHANVLMRTLLTAGCRIFFPHAARSPGVFFLYLGFTASCA</sequence>
<protein>
    <submittedName>
        <fullName evidence="2">Uncharacterized protein</fullName>
    </submittedName>
</protein>
<feature type="transmembrane region" description="Helical" evidence="1">
    <location>
        <begin position="37"/>
        <end position="60"/>
    </location>
</feature>
<keyword evidence="3" id="KW-1185">Reference proteome</keyword>
<evidence type="ECO:0000256" key="1">
    <source>
        <dbReference type="SAM" id="Phobius"/>
    </source>
</evidence>
<evidence type="ECO:0000313" key="2">
    <source>
        <dbReference type="EMBL" id="KAJ1128619.1"/>
    </source>
</evidence>
<reference evidence="2" key="1">
    <citation type="journal article" date="2022" name="bioRxiv">
        <title>Sequencing and chromosome-scale assembly of the giantPleurodeles waltlgenome.</title>
        <authorList>
            <person name="Brown T."/>
            <person name="Elewa A."/>
            <person name="Iarovenko S."/>
            <person name="Subramanian E."/>
            <person name="Araus A.J."/>
            <person name="Petzold A."/>
            <person name="Susuki M."/>
            <person name="Suzuki K.-i.T."/>
            <person name="Hayashi T."/>
            <person name="Toyoda A."/>
            <person name="Oliveira C."/>
            <person name="Osipova E."/>
            <person name="Leigh N.D."/>
            <person name="Simon A."/>
            <person name="Yun M.H."/>
        </authorList>
    </citation>
    <scope>NUCLEOTIDE SEQUENCE</scope>
    <source>
        <strain evidence="2">20211129_DDA</strain>
        <tissue evidence="2">Liver</tissue>
    </source>
</reference>
<proteinExistence type="predicted"/>
<dbReference type="Proteomes" id="UP001066276">
    <property type="component" value="Chromosome 7"/>
</dbReference>
<evidence type="ECO:0000313" key="3">
    <source>
        <dbReference type="Proteomes" id="UP001066276"/>
    </source>
</evidence>
<comment type="caution">
    <text evidence="2">The sequence shown here is derived from an EMBL/GenBank/DDBJ whole genome shotgun (WGS) entry which is preliminary data.</text>
</comment>
<keyword evidence="1" id="KW-0472">Membrane</keyword>
<gene>
    <name evidence="2" type="ORF">NDU88_006995</name>
</gene>
<organism evidence="2 3">
    <name type="scientific">Pleurodeles waltl</name>
    <name type="common">Iberian ribbed newt</name>
    <dbReference type="NCBI Taxonomy" id="8319"/>
    <lineage>
        <taxon>Eukaryota</taxon>
        <taxon>Metazoa</taxon>
        <taxon>Chordata</taxon>
        <taxon>Craniata</taxon>
        <taxon>Vertebrata</taxon>
        <taxon>Euteleostomi</taxon>
        <taxon>Amphibia</taxon>
        <taxon>Batrachia</taxon>
        <taxon>Caudata</taxon>
        <taxon>Salamandroidea</taxon>
        <taxon>Salamandridae</taxon>
        <taxon>Pleurodelinae</taxon>
        <taxon>Pleurodeles</taxon>
    </lineage>
</organism>
<keyword evidence="1" id="KW-1133">Transmembrane helix</keyword>
<accession>A0AAV7PN08</accession>
<name>A0AAV7PN08_PLEWA</name>